<evidence type="ECO:0000313" key="12">
    <source>
        <dbReference type="EMBL" id="QHL89246.1"/>
    </source>
</evidence>
<dbReference type="RefSeq" id="WP_160694418.1">
    <property type="nucleotide sequence ID" value="NZ_CP047897.1"/>
</dbReference>
<feature type="domain" description="DUF7814" evidence="11">
    <location>
        <begin position="244"/>
        <end position="471"/>
    </location>
</feature>
<gene>
    <name evidence="12" type="ORF">GU926_18130</name>
</gene>
<evidence type="ECO:0000259" key="11">
    <source>
        <dbReference type="Pfam" id="PF25120"/>
    </source>
</evidence>
<dbReference type="Proteomes" id="UP000464214">
    <property type="component" value="Chromosome"/>
</dbReference>
<dbReference type="Pfam" id="PF07669">
    <property type="entry name" value="Eco57I"/>
    <property type="match status" value="1"/>
</dbReference>
<dbReference type="PANTHER" id="PTHR33841">
    <property type="entry name" value="DNA METHYLTRANSFERASE YEEA-RELATED"/>
    <property type="match status" value="1"/>
</dbReference>
<evidence type="ECO:0000256" key="4">
    <source>
        <dbReference type="ARBA" id="ARBA00022691"/>
    </source>
</evidence>
<evidence type="ECO:0000259" key="8">
    <source>
        <dbReference type="Pfam" id="PF07669"/>
    </source>
</evidence>
<dbReference type="InterPro" id="IPR011639">
    <property type="entry name" value="MethylTrfase_TaqI-like_dom"/>
</dbReference>
<dbReference type="GO" id="GO:0009307">
    <property type="term" value="P:DNA restriction-modification system"/>
    <property type="evidence" value="ECO:0007669"/>
    <property type="project" value="UniProtKB-KW"/>
</dbReference>
<evidence type="ECO:0000256" key="7">
    <source>
        <dbReference type="ARBA" id="ARBA00047942"/>
    </source>
</evidence>
<dbReference type="Pfam" id="PF25120">
    <property type="entry name" value="DUF7814"/>
    <property type="match status" value="1"/>
</dbReference>
<evidence type="ECO:0000256" key="6">
    <source>
        <dbReference type="ARBA" id="ARBA00023125"/>
    </source>
</evidence>
<evidence type="ECO:0000256" key="1">
    <source>
        <dbReference type="ARBA" id="ARBA00011900"/>
    </source>
</evidence>
<dbReference type="Gene3D" id="3.40.50.150">
    <property type="entry name" value="Vaccinia Virus protein VP39"/>
    <property type="match status" value="2"/>
</dbReference>
<evidence type="ECO:0000259" key="9">
    <source>
        <dbReference type="Pfam" id="PF12950"/>
    </source>
</evidence>
<protein>
    <recommendedName>
        <fullName evidence="1">site-specific DNA-methyltransferase (adenine-specific)</fullName>
        <ecNumber evidence="1">2.1.1.72</ecNumber>
    </recommendedName>
</protein>
<keyword evidence="5" id="KW-0680">Restriction system</keyword>
<dbReference type="InterPro" id="IPR023135">
    <property type="entry name" value="N6_DNA_MeTrfase_TaqI_C"/>
</dbReference>
<dbReference type="Gene3D" id="3.90.220.10">
    <property type="entry name" value="Adenine-n6-DNA-methyltransferase Taqi, Chain A, domain 2"/>
    <property type="match status" value="1"/>
</dbReference>
<dbReference type="GO" id="GO:0003677">
    <property type="term" value="F:DNA binding"/>
    <property type="evidence" value="ECO:0007669"/>
    <property type="project" value="UniProtKB-KW"/>
</dbReference>
<dbReference type="PROSITE" id="PS00092">
    <property type="entry name" value="N6_MTASE"/>
    <property type="match status" value="1"/>
</dbReference>
<name>A0A6P1P4I3_9BACT</name>
<comment type="catalytic activity">
    <reaction evidence="7">
        <text>a 2'-deoxyadenosine in DNA + S-adenosyl-L-methionine = an N(6)-methyl-2'-deoxyadenosine in DNA + S-adenosyl-L-homocysteine + H(+)</text>
        <dbReference type="Rhea" id="RHEA:15197"/>
        <dbReference type="Rhea" id="RHEA-COMP:12418"/>
        <dbReference type="Rhea" id="RHEA-COMP:12419"/>
        <dbReference type="ChEBI" id="CHEBI:15378"/>
        <dbReference type="ChEBI" id="CHEBI:57856"/>
        <dbReference type="ChEBI" id="CHEBI:59789"/>
        <dbReference type="ChEBI" id="CHEBI:90615"/>
        <dbReference type="ChEBI" id="CHEBI:90616"/>
        <dbReference type="EC" id="2.1.1.72"/>
    </reaction>
</comment>
<feature type="domain" description="TaqI-like C-terminal specificity" evidence="9">
    <location>
        <begin position="1089"/>
        <end position="1209"/>
    </location>
</feature>
<evidence type="ECO:0000256" key="3">
    <source>
        <dbReference type="ARBA" id="ARBA00022679"/>
    </source>
</evidence>
<dbReference type="GO" id="GO:0032259">
    <property type="term" value="P:methylation"/>
    <property type="evidence" value="ECO:0007669"/>
    <property type="project" value="UniProtKB-KW"/>
</dbReference>
<keyword evidence="2 12" id="KW-0489">Methyltransferase</keyword>
<proteinExistence type="predicted"/>
<dbReference type="PRINTS" id="PR00507">
    <property type="entry name" value="N12N6MTFRASE"/>
</dbReference>
<evidence type="ECO:0000256" key="2">
    <source>
        <dbReference type="ARBA" id="ARBA00022603"/>
    </source>
</evidence>
<keyword evidence="4" id="KW-0949">S-adenosyl-L-methionine</keyword>
<dbReference type="InterPro" id="IPR029063">
    <property type="entry name" value="SAM-dependent_MTases_sf"/>
</dbReference>
<dbReference type="AlphaFoldDB" id="A0A6P1P4I3"/>
<dbReference type="PANTHER" id="PTHR33841:SF1">
    <property type="entry name" value="DNA METHYLTRANSFERASE A"/>
    <property type="match status" value="1"/>
</dbReference>
<dbReference type="KEGG" id="nib:GU926_18130"/>
<feature type="domain" description="DUF7149" evidence="10">
    <location>
        <begin position="7"/>
        <end position="243"/>
    </location>
</feature>
<dbReference type="SUPFAM" id="SSF53335">
    <property type="entry name" value="S-adenosyl-L-methionine-dependent methyltransferases"/>
    <property type="match status" value="1"/>
</dbReference>
<dbReference type="InterPro" id="IPR055573">
    <property type="entry name" value="DUF7149"/>
</dbReference>
<keyword evidence="6" id="KW-0238">DNA-binding</keyword>
<keyword evidence="13" id="KW-1185">Reference proteome</keyword>
<dbReference type="REBASE" id="368786">
    <property type="entry name" value="NspBT10ORF18130P"/>
</dbReference>
<dbReference type="InterPro" id="IPR002052">
    <property type="entry name" value="DNA_methylase_N6_adenine_CS"/>
</dbReference>
<dbReference type="Pfam" id="PF12950">
    <property type="entry name" value="TaqI_C"/>
    <property type="match status" value="1"/>
</dbReference>
<evidence type="ECO:0000259" key="10">
    <source>
        <dbReference type="Pfam" id="PF23653"/>
    </source>
</evidence>
<reference evidence="12 13" key="1">
    <citation type="submission" date="2020-01" db="EMBL/GenBank/DDBJ databases">
        <authorList>
            <person name="Kim M."/>
        </authorList>
    </citation>
    <scope>NUCLEOTIDE SEQUENCE [LARGE SCALE GENOMIC DNA]</scope>
    <source>
        <strain evidence="12 13">BT10</strain>
    </source>
</reference>
<dbReference type="InterPro" id="IPR025931">
    <property type="entry name" value="TaqI_C"/>
</dbReference>
<feature type="domain" description="Type II methyltransferase M.TaqI-like" evidence="8">
    <location>
        <begin position="648"/>
        <end position="967"/>
    </location>
</feature>
<evidence type="ECO:0000256" key="5">
    <source>
        <dbReference type="ARBA" id="ARBA00022747"/>
    </source>
</evidence>
<dbReference type="EC" id="2.1.1.72" evidence="1"/>
<dbReference type="EMBL" id="CP047897">
    <property type="protein sequence ID" value="QHL89246.1"/>
    <property type="molecule type" value="Genomic_DNA"/>
</dbReference>
<accession>A0A6P1P4I3</accession>
<evidence type="ECO:0000313" key="13">
    <source>
        <dbReference type="Proteomes" id="UP000464214"/>
    </source>
</evidence>
<dbReference type="Pfam" id="PF23653">
    <property type="entry name" value="DUF7149"/>
    <property type="match status" value="1"/>
</dbReference>
<dbReference type="InterPro" id="IPR056716">
    <property type="entry name" value="DUF7814"/>
</dbReference>
<dbReference type="GO" id="GO:0009007">
    <property type="term" value="F:site-specific DNA-methyltransferase (adenine-specific) activity"/>
    <property type="evidence" value="ECO:0007669"/>
    <property type="project" value="UniProtKB-EC"/>
</dbReference>
<organism evidence="12 13">
    <name type="scientific">Nibribacter ruber</name>
    <dbReference type="NCBI Taxonomy" id="2698458"/>
    <lineage>
        <taxon>Bacteria</taxon>
        <taxon>Pseudomonadati</taxon>
        <taxon>Bacteroidota</taxon>
        <taxon>Cytophagia</taxon>
        <taxon>Cytophagales</taxon>
        <taxon>Hymenobacteraceae</taxon>
        <taxon>Nibribacter</taxon>
    </lineage>
</organism>
<keyword evidence="3" id="KW-0808">Transferase</keyword>
<sequence length="1267" mass="145721">MNLSVLTIKQSLNKAYRLLKSKRTHMEAFKQNLITLLGQIDEKETEENVKIHLMDFLKNTWYSPDFLVATKGKTDFVLHTGKDAKSPSGVLVEVKRPSNKGDMVTQKDLNKKALQELVLYYLRERHDGHNTDLRHLVITNIYEWFVFDAAEFERVFGKSTQLKKSYESWKAGQKVSTNTDLFYKEIAKPFIDQLTEPLTFTYFDIREFEKPLRSQSLKDDNSLIGLFKILSPTHLLKLPFTNDSNSLDRGFYAELLHLIGLEEVKEGNKKLIRRKPVGKRQAGSLLENAIINIESEDLLSNLSSPGQYGATQEERLYNVALELCITWINRVLFLKLLEAQLIKYHRQDHQFKFLNYATIPQYDELNKLFFQVLAKRPQERSAPVQQKYGKVPYLNSSLFETTEMERDIIRMSSLDDLVTLDLYPGTVLRNAQNKPLTGHLNWLEYLLRFLDAYDFASEGREEIQEESKTLINAAVLGLIFEKINGYKDGSIYTPGFITMYMCRQAIRLAVVQKFKDAYGWQLDSFDDLKNYLADHKGTAKVLEFNQLLNGLHLCDPAVGSGHFLVSALNELIACKAELGLLADAKGVRLSDYQVTVENDELLITHRATDDLFEYTVQPAPHGKGFKIDSETQRVQQTLFHEKQTIIENCLFGVDINPNSVKICRLRLWIELLKNAYYAPLSATEDGAGLASAVCYAQEPGLRDGFAQASAPTELHLQTLPNIDINIKQGNSLISRYALDADLGKALKGVKYSVEEYRNYVQTYKNTHNKDHKRELEQIIGRIKADFRTEITKTDPKQLRLNRLNGELVNLTTQLGVFEPSAKEKKTRKLQQQKLETETAKLRQEIEDIKSNAIYRNAFEWRFEFPEVLDNDGNFEGFDVVIGNPPYIDIKSIDSPELIKAYFEKFKVAENRINLYPLFIELSYGILKNKGVFYFINPNSMLMNSSYDKTRNLLYDNVREIIKLPDNIFSDSDVIVETIILSFQKELYFDKAKIVTFKSSDKISSLQDLIFNYVDKDSWNSSDGIKFNLYASFEIQSILNKSFIFTKPLGSISDFSLGITPYDKYRGHSPSVIKNREFHSITKISDDYEPLITGENIKRFIVDPTPKEFIKYGSWLGAQREKRFFTEPRIIVRQIVSGNPLRIYAGYTDLPLFFTQIGFSIIPKEGFGPKYITALLNSSLINFIHKYLYLDVEKDLFQKILIENCKKLPIKEATIDKQIALESLVNQILAAKQEDAQADTSAWEREIDQRVYQLYDLSPEEIALVEQG</sequence>
<dbReference type="InterPro" id="IPR050953">
    <property type="entry name" value="N4_N6_ade-DNA_methylase"/>
</dbReference>